<dbReference type="EMBL" id="JARHUD010000004">
    <property type="protein sequence ID" value="MDF2095971.1"/>
    <property type="molecule type" value="Genomic_DNA"/>
</dbReference>
<name>A0ABT5YLY1_9PROT</name>
<gene>
    <name evidence="2" type="ORF">P2G67_08285</name>
</gene>
<keyword evidence="2" id="KW-0378">Hydrolase</keyword>
<reference evidence="2 3" key="1">
    <citation type="submission" date="2023-03" db="EMBL/GenBank/DDBJ databases">
        <title>Fodinicurvata sp. CAU 1616 isolated from sea sendiment.</title>
        <authorList>
            <person name="Kim W."/>
        </authorList>
    </citation>
    <scope>NUCLEOTIDE SEQUENCE [LARGE SCALE GENOMIC DNA]</scope>
    <source>
        <strain evidence="2 3">CAU 1616</strain>
    </source>
</reference>
<dbReference type="Proteomes" id="UP001215503">
    <property type="component" value="Unassembled WGS sequence"/>
</dbReference>
<dbReference type="InterPro" id="IPR000868">
    <property type="entry name" value="Isochorismatase-like_dom"/>
</dbReference>
<dbReference type="Pfam" id="PF00857">
    <property type="entry name" value="Isochorismatase"/>
    <property type="match status" value="1"/>
</dbReference>
<evidence type="ECO:0000313" key="2">
    <source>
        <dbReference type="EMBL" id="MDF2095971.1"/>
    </source>
</evidence>
<dbReference type="InterPro" id="IPR036380">
    <property type="entry name" value="Isochorismatase-like_sf"/>
</dbReference>
<comment type="caution">
    <text evidence="2">The sequence shown here is derived from an EMBL/GenBank/DDBJ whole genome shotgun (WGS) entry which is preliminary data.</text>
</comment>
<dbReference type="InterPro" id="IPR050993">
    <property type="entry name" value="Isochorismatase_domain"/>
</dbReference>
<dbReference type="CDD" id="cd01012">
    <property type="entry name" value="YcaC_related"/>
    <property type="match status" value="1"/>
</dbReference>
<dbReference type="PANTHER" id="PTHR14119:SF3">
    <property type="entry name" value="ISOCHORISMATASE DOMAIN-CONTAINING PROTEIN 2"/>
    <property type="match status" value="1"/>
</dbReference>
<dbReference type="RefSeq" id="WP_275821926.1">
    <property type="nucleotide sequence ID" value="NZ_JARHUD010000004.1"/>
</dbReference>
<protein>
    <submittedName>
        <fullName evidence="2">Hydrolase</fullName>
    </submittedName>
</protein>
<sequence>MTLDSKARSAALMRAAQSALLLVDIQERLLPAIAAQDRVLANASRLLVGARRLEVPVMATEHCPQAIGGSVPALRQGLAPKEVYRKTHFSAAEEPAFVARVAAVGRRQWILAGTEAHVCLLQTALGLRALDYEVFVVGDAMGSRVEANHQAALVRLQAAGCIPVTTEMVLFEWLHHAGNAAFKEVLGLIK</sequence>
<keyword evidence="3" id="KW-1185">Reference proteome</keyword>
<dbReference type="GO" id="GO:0016787">
    <property type="term" value="F:hydrolase activity"/>
    <property type="evidence" value="ECO:0007669"/>
    <property type="project" value="UniProtKB-KW"/>
</dbReference>
<evidence type="ECO:0000313" key="3">
    <source>
        <dbReference type="Proteomes" id="UP001215503"/>
    </source>
</evidence>
<accession>A0ABT5YLY1</accession>
<dbReference type="SUPFAM" id="SSF52499">
    <property type="entry name" value="Isochorismatase-like hydrolases"/>
    <property type="match status" value="1"/>
</dbReference>
<evidence type="ECO:0000259" key="1">
    <source>
        <dbReference type="Pfam" id="PF00857"/>
    </source>
</evidence>
<feature type="domain" description="Isochorismatase-like" evidence="1">
    <location>
        <begin position="18"/>
        <end position="167"/>
    </location>
</feature>
<dbReference type="PANTHER" id="PTHR14119">
    <property type="entry name" value="HYDROLASE"/>
    <property type="match status" value="1"/>
</dbReference>
<organism evidence="2 3">
    <name type="scientific">Aquibaculum arenosum</name>
    <dbReference type="NCBI Taxonomy" id="3032591"/>
    <lineage>
        <taxon>Bacteria</taxon>
        <taxon>Pseudomonadati</taxon>
        <taxon>Pseudomonadota</taxon>
        <taxon>Alphaproteobacteria</taxon>
        <taxon>Rhodospirillales</taxon>
        <taxon>Rhodovibrionaceae</taxon>
        <taxon>Aquibaculum</taxon>
    </lineage>
</organism>
<proteinExistence type="predicted"/>
<dbReference type="Gene3D" id="3.40.50.850">
    <property type="entry name" value="Isochorismatase-like"/>
    <property type="match status" value="1"/>
</dbReference>